<organism evidence="1 2">
    <name type="scientific">Ficus carica</name>
    <name type="common">Common fig</name>
    <dbReference type="NCBI Taxonomy" id="3494"/>
    <lineage>
        <taxon>Eukaryota</taxon>
        <taxon>Viridiplantae</taxon>
        <taxon>Streptophyta</taxon>
        <taxon>Embryophyta</taxon>
        <taxon>Tracheophyta</taxon>
        <taxon>Spermatophyta</taxon>
        <taxon>Magnoliopsida</taxon>
        <taxon>eudicotyledons</taxon>
        <taxon>Gunneridae</taxon>
        <taxon>Pentapetalae</taxon>
        <taxon>rosids</taxon>
        <taxon>fabids</taxon>
        <taxon>Rosales</taxon>
        <taxon>Moraceae</taxon>
        <taxon>Ficeae</taxon>
        <taxon>Ficus</taxon>
    </lineage>
</organism>
<proteinExistence type="predicted"/>
<sequence length="68" mass="7713">MLHGGGQQRCCKTPRPNTVATIFKVDEVDTPNGEIKRLSDLDPRIPEEEIRAHPIKDLVPYQLDPEHP</sequence>
<gene>
    <name evidence="1" type="ORF">TIFTF001_023222</name>
</gene>
<dbReference type="Proteomes" id="UP001187192">
    <property type="component" value="Unassembled WGS sequence"/>
</dbReference>
<dbReference type="AlphaFoldDB" id="A0AA88AKJ2"/>
<name>A0AA88AKJ2_FICCA</name>
<protein>
    <submittedName>
        <fullName evidence="1">Uncharacterized protein</fullName>
    </submittedName>
</protein>
<evidence type="ECO:0000313" key="2">
    <source>
        <dbReference type="Proteomes" id="UP001187192"/>
    </source>
</evidence>
<reference evidence="1" key="1">
    <citation type="submission" date="2023-07" db="EMBL/GenBank/DDBJ databases">
        <title>draft genome sequence of fig (Ficus carica).</title>
        <authorList>
            <person name="Takahashi T."/>
            <person name="Nishimura K."/>
        </authorList>
    </citation>
    <scope>NUCLEOTIDE SEQUENCE</scope>
</reference>
<keyword evidence="2" id="KW-1185">Reference proteome</keyword>
<comment type="caution">
    <text evidence="1">The sequence shown here is derived from an EMBL/GenBank/DDBJ whole genome shotgun (WGS) entry which is preliminary data.</text>
</comment>
<dbReference type="EMBL" id="BTGU01000049">
    <property type="protein sequence ID" value="GMN54095.1"/>
    <property type="molecule type" value="Genomic_DNA"/>
</dbReference>
<evidence type="ECO:0000313" key="1">
    <source>
        <dbReference type="EMBL" id="GMN54095.1"/>
    </source>
</evidence>
<accession>A0AA88AKJ2</accession>